<dbReference type="InterPro" id="IPR005321">
    <property type="entry name" value="Peptidase_S58_DmpA"/>
</dbReference>
<keyword evidence="3" id="KW-1185">Reference proteome</keyword>
<evidence type="ECO:0000313" key="3">
    <source>
        <dbReference type="Proteomes" id="UP000092498"/>
    </source>
</evidence>
<dbReference type="KEGG" id="cbot:ATE48_04050"/>
<organism evidence="2 3">
    <name type="scientific">Candidatus Viadribacter manganicus</name>
    <dbReference type="NCBI Taxonomy" id="1759059"/>
    <lineage>
        <taxon>Bacteria</taxon>
        <taxon>Pseudomonadati</taxon>
        <taxon>Pseudomonadota</taxon>
        <taxon>Alphaproteobacteria</taxon>
        <taxon>Hyphomonadales</taxon>
        <taxon>Hyphomonadaceae</taxon>
        <taxon>Candidatus Viadribacter</taxon>
    </lineage>
</organism>
<dbReference type="InParanoid" id="A0A1B1AF35"/>
<evidence type="ECO:0000256" key="1">
    <source>
        <dbReference type="ARBA" id="ARBA00007068"/>
    </source>
</evidence>
<dbReference type="Proteomes" id="UP000092498">
    <property type="component" value="Chromosome"/>
</dbReference>
<evidence type="ECO:0000313" key="2">
    <source>
        <dbReference type="EMBL" id="ANP45145.1"/>
    </source>
</evidence>
<dbReference type="RefSeq" id="WP_066768057.1">
    <property type="nucleotide sequence ID" value="NZ_CP013244.1"/>
</dbReference>
<dbReference type="CDD" id="cd02252">
    <property type="entry name" value="nylC_like"/>
    <property type="match status" value="1"/>
</dbReference>
<protein>
    <submittedName>
        <fullName evidence="2">Peptidase T4</fullName>
    </submittedName>
</protein>
<dbReference type="Pfam" id="PF03576">
    <property type="entry name" value="Peptidase_S58"/>
    <property type="match status" value="1"/>
</dbReference>
<dbReference type="Gene3D" id="3.60.70.12">
    <property type="entry name" value="L-amino peptidase D-ALA esterase/amidase"/>
    <property type="match status" value="1"/>
</dbReference>
<proteinExistence type="inferred from homology"/>
<dbReference type="EMBL" id="CP013244">
    <property type="protein sequence ID" value="ANP45145.1"/>
    <property type="molecule type" value="Genomic_DNA"/>
</dbReference>
<dbReference type="GO" id="GO:0004177">
    <property type="term" value="F:aminopeptidase activity"/>
    <property type="evidence" value="ECO:0007669"/>
    <property type="project" value="TreeGrafter"/>
</dbReference>
<comment type="similarity">
    <text evidence="1">Belongs to the peptidase S58 family.</text>
</comment>
<dbReference type="OrthoDB" id="9808347at2"/>
<dbReference type="InterPro" id="IPR016117">
    <property type="entry name" value="ArgJ-like_dom_sf"/>
</dbReference>
<gene>
    <name evidence="2" type="ORF">ATE48_04050</name>
</gene>
<dbReference type="PANTHER" id="PTHR36512">
    <property type="entry name" value="D-AMINOPEPTIDASE"/>
    <property type="match status" value="1"/>
</dbReference>
<dbReference type="AlphaFoldDB" id="A0A1B1AF35"/>
<accession>A0A1B1AF35</accession>
<sequence length="335" mass="33677">MARPGPTNSLSDVAGLSIGCAEDARALTGVTVIVPDARAVCAVDVRGGGPGTRETDALAPENLVDAIDALVLSGGSVYGLAAADGVAAAMGAEGRGFALIDLPGVPRSPVIPAAILYDLANGGDKSWNDAPPYNALGRQAYAARAKATPLGNAGAGLGAVAGALKGGQGSASIVTQDGYTIGALACVNCWGSTTMPNARAFWAHPFEIDGEFGAVAPTGEKFDAEDWGGAKFNPQPRANTTIACVATDAALTPAEAKRIAQMASAGVARAIRPVFAPFDGDVVFALSTGARETGEPRALTIARLGALAADCLARAIVRGVHAAAPLGRHKAWRDL</sequence>
<name>A0A1B1AF35_9PROT</name>
<dbReference type="PANTHER" id="PTHR36512:SF3">
    <property type="entry name" value="BLR5678 PROTEIN"/>
    <property type="match status" value="1"/>
</dbReference>
<reference evidence="2 3" key="1">
    <citation type="submission" date="2015-11" db="EMBL/GenBank/DDBJ databases">
        <title>Whole-Genome Sequence of Candidatus Oderbacter manganicum from the National Park Lower Oder Valley, Germany.</title>
        <authorList>
            <person name="Braun B."/>
            <person name="Liere K."/>
            <person name="Szewzyk U."/>
        </authorList>
    </citation>
    <scope>NUCLEOTIDE SEQUENCE [LARGE SCALE GENOMIC DNA]</scope>
    <source>
        <strain evidence="2 3">OTSz_A_272</strain>
    </source>
</reference>
<dbReference type="SUPFAM" id="SSF56266">
    <property type="entry name" value="DmpA/ArgJ-like"/>
    <property type="match status" value="1"/>
</dbReference>